<feature type="domain" description="NolW-like" evidence="14">
    <location>
        <begin position="187"/>
        <end position="258"/>
    </location>
</feature>
<evidence type="ECO:0000256" key="7">
    <source>
        <dbReference type="ARBA" id="ARBA00022927"/>
    </source>
</evidence>
<dbReference type="GO" id="GO:0015628">
    <property type="term" value="P:protein secretion by the type II secretion system"/>
    <property type="evidence" value="ECO:0007669"/>
    <property type="project" value="InterPro"/>
</dbReference>
<dbReference type="AlphaFoldDB" id="A0A6M4AT21"/>
<proteinExistence type="inferred from homology"/>
<dbReference type="Pfam" id="PF21305">
    <property type="entry name" value="type_II_gspD_N0"/>
    <property type="match status" value="1"/>
</dbReference>
<keyword evidence="6 12" id="KW-0732">Signal</keyword>
<evidence type="ECO:0000256" key="12">
    <source>
        <dbReference type="SAM" id="SignalP"/>
    </source>
</evidence>
<evidence type="ECO:0000256" key="11">
    <source>
        <dbReference type="SAM" id="MobiDB-lite"/>
    </source>
</evidence>
<dbReference type="InterPro" id="IPR004846">
    <property type="entry name" value="T2SS/T3SS_dom"/>
</dbReference>
<dbReference type="RefSeq" id="WP_169945298.1">
    <property type="nucleotide sequence ID" value="NZ_CP053015.1"/>
</dbReference>
<dbReference type="Pfam" id="PF03958">
    <property type="entry name" value="Secretin_N"/>
    <property type="match status" value="3"/>
</dbReference>
<evidence type="ECO:0000313" key="17">
    <source>
        <dbReference type="Proteomes" id="UP000503018"/>
    </source>
</evidence>
<dbReference type="InterPro" id="IPR013356">
    <property type="entry name" value="T2SS_GspD"/>
</dbReference>
<dbReference type="PANTHER" id="PTHR30332:SF24">
    <property type="entry name" value="SECRETIN GSPD-RELATED"/>
    <property type="match status" value="1"/>
</dbReference>
<feature type="region of interest" description="Disordered" evidence="11">
    <location>
        <begin position="687"/>
        <end position="740"/>
    </location>
</feature>
<dbReference type="GO" id="GO:0009279">
    <property type="term" value="C:cell outer membrane"/>
    <property type="evidence" value="ECO:0007669"/>
    <property type="project" value="UniProtKB-SubCell"/>
</dbReference>
<protein>
    <submittedName>
        <fullName evidence="16">Type II secretion system secretin GspD</fullName>
    </submittedName>
</protein>
<dbReference type="Pfam" id="PF00263">
    <property type="entry name" value="Secretin"/>
    <property type="match status" value="1"/>
</dbReference>
<evidence type="ECO:0000256" key="4">
    <source>
        <dbReference type="ARBA" id="ARBA00022452"/>
    </source>
</evidence>
<dbReference type="NCBIfam" id="TIGR02517">
    <property type="entry name" value="type_II_gspD"/>
    <property type="match status" value="1"/>
</dbReference>
<dbReference type="KEGG" id="slan:GV829_07090"/>
<evidence type="ECO:0000256" key="9">
    <source>
        <dbReference type="ARBA" id="ARBA00023237"/>
    </source>
</evidence>
<keyword evidence="7" id="KW-0653">Protein transport</keyword>
<feature type="domain" description="NolW-like" evidence="14">
    <location>
        <begin position="125"/>
        <end position="184"/>
    </location>
</feature>
<dbReference type="Gene3D" id="3.30.1370.120">
    <property type="match status" value="3"/>
</dbReference>
<evidence type="ECO:0000256" key="10">
    <source>
        <dbReference type="RuleBase" id="RU004004"/>
    </source>
</evidence>
<evidence type="ECO:0000259" key="15">
    <source>
        <dbReference type="Pfam" id="PF21305"/>
    </source>
</evidence>
<keyword evidence="8" id="KW-0472">Membrane</keyword>
<feature type="domain" description="Type II/III secretion system secretin-like" evidence="13">
    <location>
        <begin position="482"/>
        <end position="645"/>
    </location>
</feature>
<organism evidence="16 17">
    <name type="scientific">Sphingomonas lacunae</name>
    <dbReference type="NCBI Taxonomy" id="2698828"/>
    <lineage>
        <taxon>Bacteria</taxon>
        <taxon>Pseudomonadati</taxon>
        <taxon>Pseudomonadota</taxon>
        <taxon>Alphaproteobacteria</taxon>
        <taxon>Sphingomonadales</taxon>
        <taxon>Sphingomonadaceae</taxon>
        <taxon>Sphingomonas</taxon>
    </lineage>
</organism>
<dbReference type="GO" id="GO:0015627">
    <property type="term" value="C:type II protein secretion system complex"/>
    <property type="evidence" value="ECO:0007669"/>
    <property type="project" value="InterPro"/>
</dbReference>
<feature type="signal peptide" evidence="12">
    <location>
        <begin position="1"/>
        <end position="26"/>
    </location>
</feature>
<dbReference type="PANTHER" id="PTHR30332">
    <property type="entry name" value="PROBABLE GENERAL SECRETION PATHWAY PROTEIN D"/>
    <property type="match status" value="1"/>
</dbReference>
<keyword evidence="17" id="KW-1185">Reference proteome</keyword>
<feature type="domain" description="NolW-like" evidence="14">
    <location>
        <begin position="263"/>
        <end position="369"/>
    </location>
</feature>
<keyword evidence="5" id="KW-0812">Transmembrane</keyword>
<keyword evidence="9" id="KW-0998">Cell outer membrane</keyword>
<feature type="compositionally biased region" description="Pro residues" evidence="11">
    <location>
        <begin position="725"/>
        <end position="734"/>
    </location>
</feature>
<evidence type="ECO:0000256" key="3">
    <source>
        <dbReference type="ARBA" id="ARBA00022448"/>
    </source>
</evidence>
<feature type="compositionally biased region" description="Low complexity" evidence="11">
    <location>
        <begin position="297"/>
        <end position="321"/>
    </location>
</feature>
<dbReference type="EMBL" id="CP053015">
    <property type="protein sequence ID" value="QJQ32248.1"/>
    <property type="molecule type" value="Genomic_DNA"/>
</dbReference>
<evidence type="ECO:0000256" key="1">
    <source>
        <dbReference type="ARBA" id="ARBA00004442"/>
    </source>
</evidence>
<dbReference type="InterPro" id="IPR050810">
    <property type="entry name" value="Bact_Secretion_Sys_Channel"/>
</dbReference>
<dbReference type="Proteomes" id="UP000503018">
    <property type="component" value="Chromosome"/>
</dbReference>
<sequence>MTGHAFLRHALFGSAIVLMAAQPVLAQHVLNVRDADIRAFIADAARVTGRTFVVDGRVQGRVTVVTERPLNRAEYFEIFLSTLRANGMIAIPLPNGSYRIQPVDGAAAQPSRLGTAGAAANQLVTEVVRLRHIDATQAIETLRPLVSAQGSVTANRNANSLVVVDFADNVRRIRALVASIDRDASATRLVHLRNAGAREIAASLQQLGAGQAGANGAPATGAVTVAAFDSSNSIAIRGDAAAVERFAALANELDQRSASSAEVRVYWLNHADAARLLPTLQQLVGGGSDPVPPPAAPSSAGEGNGNAAPAPAPSAPATTTAGGRGSIVQRGPAIVTRYEGANAIIVAANADVQRQLGELIRQLDIRRRQVLVEAIVVEIGNDAARQLGVQFLLGGQNTPFVATNYSNANPNILSIGAAVAGYELSRDTTTINGNVVTTTSTNPFGSAVSEAAAQSLLTATGGFAGFAGDVGRNTVFGAIINAVQSDTASNLLATPHIVTLDNSPASFLVGQEVPVTTGERLSNNFDNAFRTVQREEVGIKLEVTPQINASGEVTLYISQEVSSVAGPVSSRSSDLVLNKRRFDTVMTADNGQIVAIGGLLNDDERRTLERVPLLSDIPLLGELFRSRSRSHARTNLMVFIRPTILENAADNAAMTARRYNFIRAEQLARDPEAEPEIDLLVRDYLGTTPPAVQPRADDVTVSGGPLTEWRAPDAPMASTAVPPSDLAPPPPQPSSEPQGQ</sequence>
<gene>
    <name evidence="16" type="primary">gspD</name>
    <name evidence="16" type="ORF">GV829_07090</name>
</gene>
<keyword evidence="4" id="KW-1134">Transmembrane beta strand</keyword>
<comment type="subcellular location">
    <subcellularLocation>
        <location evidence="1 10">Cell outer membrane</location>
    </subcellularLocation>
</comment>
<dbReference type="InterPro" id="IPR001775">
    <property type="entry name" value="GspD/PilQ"/>
</dbReference>
<evidence type="ECO:0000259" key="13">
    <source>
        <dbReference type="Pfam" id="PF00263"/>
    </source>
</evidence>
<feature type="region of interest" description="Disordered" evidence="11">
    <location>
        <begin position="284"/>
        <end position="326"/>
    </location>
</feature>
<accession>A0A6M4AT21</accession>
<feature type="chain" id="PRO_5026747275" evidence="12">
    <location>
        <begin position="27"/>
        <end position="740"/>
    </location>
</feature>
<evidence type="ECO:0000256" key="2">
    <source>
        <dbReference type="ARBA" id="ARBA00006980"/>
    </source>
</evidence>
<evidence type="ECO:0000256" key="6">
    <source>
        <dbReference type="ARBA" id="ARBA00022729"/>
    </source>
</evidence>
<evidence type="ECO:0000256" key="8">
    <source>
        <dbReference type="ARBA" id="ARBA00023136"/>
    </source>
</evidence>
<dbReference type="InterPro" id="IPR005644">
    <property type="entry name" value="NolW-like"/>
</dbReference>
<comment type="similarity">
    <text evidence="2">Belongs to the bacterial secretin family. GSP D subfamily.</text>
</comment>
<evidence type="ECO:0000313" key="16">
    <source>
        <dbReference type="EMBL" id="QJQ32248.1"/>
    </source>
</evidence>
<evidence type="ECO:0000256" key="5">
    <source>
        <dbReference type="ARBA" id="ARBA00022692"/>
    </source>
</evidence>
<feature type="domain" description="GspD-like N0" evidence="15">
    <location>
        <begin position="30"/>
        <end position="100"/>
    </location>
</feature>
<dbReference type="PRINTS" id="PR00811">
    <property type="entry name" value="BCTERIALGSPD"/>
</dbReference>
<name>A0A6M4AT21_9SPHN</name>
<dbReference type="InterPro" id="IPR049371">
    <property type="entry name" value="GspD-like_N0"/>
</dbReference>
<evidence type="ECO:0000259" key="14">
    <source>
        <dbReference type="Pfam" id="PF03958"/>
    </source>
</evidence>
<dbReference type="InterPro" id="IPR038591">
    <property type="entry name" value="NolW-like_sf"/>
</dbReference>
<reference evidence="16 17" key="1">
    <citation type="submission" date="2020-01" db="EMBL/GenBank/DDBJ databases">
        <title>Sphingomonas sp. strain CSW-10.</title>
        <authorList>
            <person name="Chen W.-M."/>
        </authorList>
    </citation>
    <scope>NUCLEOTIDE SEQUENCE [LARGE SCALE GENOMIC DNA]</scope>
    <source>
        <strain evidence="16 17">CSW-10</strain>
    </source>
</reference>
<keyword evidence="3 10" id="KW-0813">Transport</keyword>